<dbReference type="EMBL" id="JACHXW010000009">
    <property type="protein sequence ID" value="MBB3153199.1"/>
    <property type="molecule type" value="Genomic_DNA"/>
</dbReference>
<keyword evidence="1 3" id="KW-0808">Transferase</keyword>
<proteinExistence type="inferred from homology"/>
<protein>
    <submittedName>
        <fullName evidence="3">Protein-glutamine gamma-glutamyltransferase</fullName>
        <ecNumber evidence="3">2.3.2.13</ecNumber>
    </submittedName>
</protein>
<dbReference type="EC" id="2.3.2.13" evidence="3"/>
<comment type="caution">
    <text evidence="3">The sequence shown here is derived from an EMBL/GenBank/DDBJ whole genome shotgun (WGS) entry which is preliminary data.</text>
</comment>
<dbReference type="InterPro" id="IPR020916">
    <property type="entry name" value="Gln_gamma-glutamylTfrase_bac"/>
</dbReference>
<evidence type="ECO:0000313" key="4">
    <source>
        <dbReference type="Proteomes" id="UP000518605"/>
    </source>
</evidence>
<dbReference type="AlphaFoldDB" id="A0A7W5CAM0"/>
<accession>A0A7W5CAM0</accession>
<dbReference type="Pfam" id="PF20085">
    <property type="entry name" value="TGL"/>
    <property type="match status" value="1"/>
</dbReference>
<keyword evidence="3" id="KW-0012">Acyltransferase</keyword>
<name>A0A7W5CAM0_9BACL</name>
<reference evidence="3 4" key="1">
    <citation type="submission" date="2020-08" db="EMBL/GenBank/DDBJ databases">
        <title>Genomic Encyclopedia of Type Strains, Phase III (KMG-III): the genomes of soil and plant-associated and newly described type strains.</title>
        <authorList>
            <person name="Whitman W."/>
        </authorList>
    </citation>
    <scope>NUCLEOTIDE SEQUENCE [LARGE SCALE GENOMIC DNA]</scope>
    <source>
        <strain evidence="3 4">CECT 8234</strain>
    </source>
</reference>
<dbReference type="NCBIfam" id="NF002869">
    <property type="entry name" value="PRK03187.1"/>
    <property type="match status" value="1"/>
</dbReference>
<evidence type="ECO:0000313" key="3">
    <source>
        <dbReference type="EMBL" id="MBB3153199.1"/>
    </source>
</evidence>
<dbReference type="GO" id="GO:0003810">
    <property type="term" value="F:protein-glutamine gamma-glutamyltransferase activity"/>
    <property type="evidence" value="ECO:0007669"/>
    <property type="project" value="UniProtKB-EC"/>
</dbReference>
<gene>
    <name evidence="3" type="ORF">FHS16_003261</name>
</gene>
<keyword evidence="2" id="KW-0749">Sporulation</keyword>
<dbReference type="Proteomes" id="UP000518605">
    <property type="component" value="Unassembled WGS sequence"/>
</dbReference>
<sequence>MILIAGNQMFSMNPLTLTELERKILQDKRQSQVVYRYPSVDALEFELKTRTHIVEAGKSLYASGVSFATFAGSKCNEQFWTRTENGGFQLKGGVLPSVGINDIFENGHLYGFECAGAIIIILYKAVLDTVGDAVFNAYFKNLFLRDWQYDRDLSLITAYNKNEAYPGDVLYFKNPEHDPETPEWQGENVVMLDDNLYFGHGIGIETGQDIIQALNRMRKENSTISAYLQDLVVYPDFEYLRGLSVRDAWWDEGGQHEYTGIAGRIGLGTIRY</sequence>
<dbReference type="HAMAP" id="MF_00727">
    <property type="entry name" value="Tgl"/>
    <property type="match status" value="1"/>
</dbReference>
<evidence type="ECO:0000256" key="2">
    <source>
        <dbReference type="ARBA" id="ARBA00022969"/>
    </source>
</evidence>
<dbReference type="RefSeq" id="WP_183564321.1">
    <property type="nucleotide sequence ID" value="NZ_CBCSLB010000033.1"/>
</dbReference>
<keyword evidence="4" id="KW-1185">Reference proteome</keyword>
<dbReference type="GO" id="GO:0030435">
    <property type="term" value="P:sporulation resulting in formation of a cellular spore"/>
    <property type="evidence" value="ECO:0007669"/>
    <property type="project" value="UniProtKB-KW"/>
</dbReference>
<evidence type="ECO:0000256" key="1">
    <source>
        <dbReference type="ARBA" id="ARBA00022679"/>
    </source>
</evidence>
<organism evidence="3 4">
    <name type="scientific">Paenibacillus endophyticus</name>
    <dbReference type="NCBI Taxonomy" id="1294268"/>
    <lineage>
        <taxon>Bacteria</taxon>
        <taxon>Bacillati</taxon>
        <taxon>Bacillota</taxon>
        <taxon>Bacilli</taxon>
        <taxon>Bacillales</taxon>
        <taxon>Paenibacillaceae</taxon>
        <taxon>Paenibacillus</taxon>
    </lineage>
</organism>